<dbReference type="InterPro" id="IPR003593">
    <property type="entry name" value="AAA+_ATPase"/>
</dbReference>
<dbReference type="GO" id="GO:0005524">
    <property type="term" value="F:ATP binding"/>
    <property type="evidence" value="ECO:0007669"/>
    <property type="project" value="UniProtKB-KW"/>
</dbReference>
<dbReference type="Pfam" id="PF00005">
    <property type="entry name" value="ABC_tran"/>
    <property type="match status" value="1"/>
</dbReference>
<evidence type="ECO:0000313" key="8">
    <source>
        <dbReference type="EMBL" id="GIT93386.1"/>
    </source>
</evidence>
<dbReference type="InterPro" id="IPR003439">
    <property type="entry name" value="ABC_transporter-like_ATP-bd"/>
</dbReference>
<dbReference type="PROSITE" id="PS50893">
    <property type="entry name" value="ABC_TRANSPORTER_2"/>
    <property type="match status" value="1"/>
</dbReference>
<dbReference type="RefSeq" id="WP_220746935.1">
    <property type="nucleotide sequence ID" value="NZ_BPFH01000001.1"/>
</dbReference>
<evidence type="ECO:0000256" key="2">
    <source>
        <dbReference type="ARBA" id="ARBA00022741"/>
    </source>
</evidence>
<evidence type="ECO:0000313" key="9">
    <source>
        <dbReference type="Proteomes" id="UP000786693"/>
    </source>
</evidence>
<dbReference type="NCBIfam" id="TIGR01189">
    <property type="entry name" value="ccmA"/>
    <property type="match status" value="1"/>
</dbReference>
<proteinExistence type="predicted"/>
<evidence type="ECO:0000256" key="6">
    <source>
        <dbReference type="ARBA" id="ARBA00023136"/>
    </source>
</evidence>
<evidence type="ECO:0000256" key="5">
    <source>
        <dbReference type="ARBA" id="ARBA00022967"/>
    </source>
</evidence>
<accession>A0ABQ4NG10</accession>
<dbReference type="PANTHER" id="PTHR43499:SF1">
    <property type="entry name" value="ABC TRANSPORTER I FAMILY MEMBER 1"/>
    <property type="match status" value="1"/>
</dbReference>
<evidence type="ECO:0000256" key="3">
    <source>
        <dbReference type="ARBA" id="ARBA00022748"/>
    </source>
</evidence>
<organism evidence="8 9">
    <name type="scientific">Jannaschia pagri</name>
    <dbReference type="NCBI Taxonomy" id="2829797"/>
    <lineage>
        <taxon>Bacteria</taxon>
        <taxon>Pseudomonadati</taxon>
        <taxon>Pseudomonadota</taxon>
        <taxon>Alphaproteobacteria</taxon>
        <taxon>Rhodobacterales</taxon>
        <taxon>Roseobacteraceae</taxon>
        <taxon>Jannaschia</taxon>
    </lineage>
</organism>
<dbReference type="InterPro" id="IPR017871">
    <property type="entry name" value="ABC_transporter-like_CS"/>
</dbReference>
<dbReference type="EMBL" id="BPFH01000001">
    <property type="protein sequence ID" value="GIT93386.1"/>
    <property type="molecule type" value="Genomic_DNA"/>
</dbReference>
<sequence length="208" mass="21508">MELRVEGLACRRGEAVVLRDVGFVLAPGEALILRGPNGAGKTTMLRALAGLTPPVAGTISAPQEAMAYGAHADGLKAQLTVAENLTFWAAAFGTSGIGPAVAAFDLGALLDRRTADLSAGQKRRASLARMVLTGRPIWLLDEPTVSLDAANVARFAAAVSTHLEAGGSALIATHIDLGLAETRVLDVTQFAARAAARREADPFAEAIE</sequence>
<reference evidence="8 9" key="1">
    <citation type="submission" date="2021-05" db="EMBL/GenBank/DDBJ databases">
        <title>Bacteria Genome sequencing.</title>
        <authorList>
            <person name="Takabe Y."/>
            <person name="Nakajima Y."/>
            <person name="Suzuki S."/>
            <person name="Shiozaki T."/>
        </authorList>
    </citation>
    <scope>NUCLEOTIDE SEQUENCE [LARGE SCALE GENOMIC DNA]</scope>
    <source>
        <strain evidence="8 9">AI_62</strain>
    </source>
</reference>
<keyword evidence="9" id="KW-1185">Reference proteome</keyword>
<protein>
    <submittedName>
        <fullName evidence="8">Cytochrome c biogenesis ATP-binding export protein CcmA</fullName>
    </submittedName>
</protein>
<evidence type="ECO:0000259" key="7">
    <source>
        <dbReference type="PROSITE" id="PS50893"/>
    </source>
</evidence>
<keyword evidence="6" id="KW-0472">Membrane</keyword>
<keyword evidence="1" id="KW-0813">Transport</keyword>
<dbReference type="Gene3D" id="3.40.50.300">
    <property type="entry name" value="P-loop containing nucleotide triphosphate hydrolases"/>
    <property type="match status" value="1"/>
</dbReference>
<comment type="caution">
    <text evidence="8">The sequence shown here is derived from an EMBL/GenBank/DDBJ whole genome shotgun (WGS) entry which is preliminary data.</text>
</comment>
<gene>
    <name evidence="8" type="primary">ccmA</name>
    <name evidence="8" type="ORF">JANAI62_00090</name>
</gene>
<dbReference type="SUPFAM" id="SSF52540">
    <property type="entry name" value="P-loop containing nucleoside triphosphate hydrolases"/>
    <property type="match status" value="1"/>
</dbReference>
<dbReference type="Proteomes" id="UP000786693">
    <property type="component" value="Unassembled WGS sequence"/>
</dbReference>
<feature type="domain" description="ABC transporter" evidence="7">
    <location>
        <begin position="3"/>
        <end position="207"/>
    </location>
</feature>
<dbReference type="PROSITE" id="PS00211">
    <property type="entry name" value="ABC_TRANSPORTER_1"/>
    <property type="match status" value="1"/>
</dbReference>
<dbReference type="InterPro" id="IPR005895">
    <property type="entry name" value="ABC_transptr_haem_export_CcmA"/>
</dbReference>
<evidence type="ECO:0000256" key="4">
    <source>
        <dbReference type="ARBA" id="ARBA00022840"/>
    </source>
</evidence>
<dbReference type="SMART" id="SM00382">
    <property type="entry name" value="AAA"/>
    <property type="match status" value="1"/>
</dbReference>
<keyword evidence="3" id="KW-0201">Cytochrome c-type biogenesis</keyword>
<keyword evidence="4 8" id="KW-0067">ATP-binding</keyword>
<dbReference type="PANTHER" id="PTHR43499">
    <property type="entry name" value="ABC TRANSPORTER I FAMILY MEMBER 1"/>
    <property type="match status" value="1"/>
</dbReference>
<dbReference type="InterPro" id="IPR027417">
    <property type="entry name" value="P-loop_NTPase"/>
</dbReference>
<keyword evidence="2" id="KW-0547">Nucleotide-binding</keyword>
<evidence type="ECO:0000256" key="1">
    <source>
        <dbReference type="ARBA" id="ARBA00022448"/>
    </source>
</evidence>
<keyword evidence="5" id="KW-1278">Translocase</keyword>
<name>A0ABQ4NG10_9RHOB</name>